<proteinExistence type="predicted"/>
<feature type="compositionally biased region" description="Low complexity" evidence="1">
    <location>
        <begin position="109"/>
        <end position="136"/>
    </location>
</feature>
<feature type="region of interest" description="Disordered" evidence="1">
    <location>
        <begin position="109"/>
        <end position="181"/>
    </location>
</feature>
<feature type="compositionally biased region" description="Low complexity" evidence="1">
    <location>
        <begin position="13"/>
        <end position="38"/>
    </location>
</feature>
<feature type="region of interest" description="Disordered" evidence="1">
    <location>
        <begin position="1"/>
        <end position="54"/>
    </location>
</feature>
<reference evidence="2" key="1">
    <citation type="submission" date="2023-02" db="EMBL/GenBank/DDBJ databases">
        <authorList>
            <person name="Palmer J.M."/>
        </authorList>
    </citation>
    <scope>NUCLEOTIDE SEQUENCE</scope>
    <source>
        <strain evidence="2">FW57</strain>
    </source>
</reference>
<feature type="compositionally biased region" description="Basic and acidic residues" evidence="1">
    <location>
        <begin position="155"/>
        <end position="175"/>
    </location>
</feature>
<accession>A0AAD4F2L5</accession>
<protein>
    <submittedName>
        <fullName evidence="2">Uncharacterized protein</fullName>
    </submittedName>
</protein>
<gene>
    <name evidence="2" type="ORF">NEMBOFW57_002201</name>
</gene>
<evidence type="ECO:0000256" key="1">
    <source>
        <dbReference type="SAM" id="MobiDB-lite"/>
    </source>
</evidence>
<sequence length="181" mass="19494">MNETVDDTATDVNPTTPVPTHSTNTNTNPNPNFNINTDTDTEPTEPAIPQNTPCATPIPLASLGEVATPAEFLAYRLKLRELGTPAHERLYCHDRDGCGMFLGSLLVPSAPVSSSSSASSSFFSGLSSSGPDSSSGGDEEKDEEEERGGALSALREGDIRDKEVREEDFVRDDRHRKATRQ</sequence>
<name>A0AAD4F2L5_9PEZI</name>
<dbReference type="AlphaFoldDB" id="A0AAD4F2L5"/>
<dbReference type="EMBL" id="JAHCVI010000001">
    <property type="protein sequence ID" value="KAG7292166.1"/>
    <property type="molecule type" value="Genomic_DNA"/>
</dbReference>
<organism evidence="2 3">
    <name type="scientific">Staphylotrichum longicolle</name>
    <dbReference type="NCBI Taxonomy" id="669026"/>
    <lineage>
        <taxon>Eukaryota</taxon>
        <taxon>Fungi</taxon>
        <taxon>Dikarya</taxon>
        <taxon>Ascomycota</taxon>
        <taxon>Pezizomycotina</taxon>
        <taxon>Sordariomycetes</taxon>
        <taxon>Sordariomycetidae</taxon>
        <taxon>Sordariales</taxon>
        <taxon>Chaetomiaceae</taxon>
        <taxon>Staphylotrichum</taxon>
    </lineage>
</organism>
<comment type="caution">
    <text evidence="2">The sequence shown here is derived from an EMBL/GenBank/DDBJ whole genome shotgun (WGS) entry which is preliminary data.</text>
</comment>
<dbReference type="Proteomes" id="UP001197093">
    <property type="component" value="Unassembled WGS sequence"/>
</dbReference>
<evidence type="ECO:0000313" key="3">
    <source>
        <dbReference type="Proteomes" id="UP001197093"/>
    </source>
</evidence>
<keyword evidence="3" id="KW-1185">Reference proteome</keyword>
<evidence type="ECO:0000313" key="2">
    <source>
        <dbReference type="EMBL" id="KAG7292166.1"/>
    </source>
</evidence>
<feature type="compositionally biased region" description="Acidic residues" evidence="1">
    <location>
        <begin position="137"/>
        <end position="146"/>
    </location>
</feature>